<dbReference type="InterPro" id="IPR052050">
    <property type="entry name" value="SecEffector_AnkRepeat"/>
</dbReference>
<accession>F4Q9A9</accession>
<evidence type="ECO:0000313" key="2">
    <source>
        <dbReference type="Proteomes" id="UP000007797"/>
    </source>
</evidence>
<protein>
    <recommendedName>
        <fullName evidence="3">Ankyrin repeat-containing protein</fullName>
    </recommendedName>
</protein>
<dbReference type="SUPFAM" id="SSF140860">
    <property type="entry name" value="Pseudo ankyrin repeat-like"/>
    <property type="match status" value="1"/>
</dbReference>
<dbReference type="RefSeq" id="XP_004351998.1">
    <property type="nucleotide sequence ID" value="XM_004351946.1"/>
</dbReference>
<dbReference type="InterPro" id="IPR036770">
    <property type="entry name" value="Ankyrin_rpt-contain_sf"/>
</dbReference>
<dbReference type="Gene3D" id="1.25.40.20">
    <property type="entry name" value="Ankyrin repeat-containing domain"/>
    <property type="match status" value="1"/>
</dbReference>
<name>F4Q9A9_CACFS</name>
<reference evidence="2" key="1">
    <citation type="journal article" date="2011" name="Genome Res.">
        <title>Phylogeny-wide analysis of social amoeba genomes highlights ancient origins for complex intercellular communication.</title>
        <authorList>
            <person name="Heidel A.J."/>
            <person name="Lawal H.M."/>
            <person name="Felder M."/>
            <person name="Schilde C."/>
            <person name="Helps N.R."/>
            <person name="Tunggal B."/>
            <person name="Rivero F."/>
            <person name="John U."/>
            <person name="Schleicher M."/>
            <person name="Eichinger L."/>
            <person name="Platzer M."/>
            <person name="Noegel A.A."/>
            <person name="Schaap P."/>
            <person name="Gloeckner G."/>
        </authorList>
    </citation>
    <scope>NUCLEOTIDE SEQUENCE [LARGE SCALE GENOMIC DNA]</scope>
    <source>
        <strain evidence="2">SH3</strain>
    </source>
</reference>
<dbReference type="PANTHER" id="PTHR46586">
    <property type="entry name" value="ANKYRIN REPEAT-CONTAINING PROTEIN"/>
    <property type="match status" value="1"/>
</dbReference>
<evidence type="ECO:0008006" key="3">
    <source>
        <dbReference type="Google" id="ProtNLM"/>
    </source>
</evidence>
<dbReference type="GeneID" id="14867467"/>
<organism evidence="1 2">
    <name type="scientific">Cavenderia fasciculata</name>
    <name type="common">Slime mold</name>
    <name type="synonym">Dictyostelium fasciculatum</name>
    <dbReference type="NCBI Taxonomy" id="261658"/>
    <lineage>
        <taxon>Eukaryota</taxon>
        <taxon>Amoebozoa</taxon>
        <taxon>Evosea</taxon>
        <taxon>Eumycetozoa</taxon>
        <taxon>Dictyostelia</taxon>
        <taxon>Acytosteliales</taxon>
        <taxon>Cavenderiaceae</taxon>
        <taxon>Cavenderia</taxon>
    </lineage>
</organism>
<dbReference type="Proteomes" id="UP000007797">
    <property type="component" value="Unassembled WGS sequence"/>
</dbReference>
<dbReference type="AlphaFoldDB" id="F4Q9A9"/>
<dbReference type="OrthoDB" id="7464126at2759"/>
<gene>
    <name evidence="1" type="ORF">DFA_10112</name>
</gene>
<sequence length="256" mass="28368">MSSIDNNNSISFQDVINVQYIRNAIFNQVHNLNRLIESGAGAGADDNTNTSSLKGSDIIKLPNNISRYGMSWDFIKHYLPSSPSADVEGEEEEEEEEEISEAIFRYCLHRNATLATLEQLIDKLVPNFDSTSHDELAEQVASNGNKDILGYASSGGHLDIIKFLHEYRSEGTTTNAIDNAANAGLLMLTEGATTDAIDFASDEMGFIEIVKFLYENRTKGATTNAIQNALSNNHLEIVKYLQEKEEEEKLVAQNNL</sequence>
<proteinExistence type="predicted"/>
<evidence type="ECO:0000313" key="1">
    <source>
        <dbReference type="EMBL" id="EGG15278.1"/>
    </source>
</evidence>
<dbReference type="KEGG" id="dfa:DFA_10112"/>
<keyword evidence="2" id="KW-1185">Reference proteome</keyword>
<dbReference type="EMBL" id="GL883026">
    <property type="protein sequence ID" value="EGG15278.1"/>
    <property type="molecule type" value="Genomic_DNA"/>
</dbReference>
<dbReference type="PANTHER" id="PTHR46586:SF3">
    <property type="entry name" value="ANKYRIN REPEAT-CONTAINING PROTEIN"/>
    <property type="match status" value="1"/>
</dbReference>